<keyword evidence="1" id="KW-0812">Transmembrane</keyword>
<dbReference type="EMBL" id="MU150550">
    <property type="protein sequence ID" value="KAF9455705.1"/>
    <property type="molecule type" value="Genomic_DNA"/>
</dbReference>
<keyword evidence="1" id="KW-0472">Membrane</keyword>
<feature type="transmembrane region" description="Helical" evidence="1">
    <location>
        <begin position="286"/>
        <end position="306"/>
    </location>
</feature>
<keyword evidence="3" id="KW-1185">Reference proteome</keyword>
<feature type="transmembrane region" description="Helical" evidence="1">
    <location>
        <begin position="474"/>
        <end position="494"/>
    </location>
</feature>
<keyword evidence="1" id="KW-1133">Transmembrane helix</keyword>
<evidence type="ECO:0000256" key="1">
    <source>
        <dbReference type="SAM" id="Phobius"/>
    </source>
</evidence>
<protein>
    <submittedName>
        <fullName evidence="2">Uncharacterized protein</fullName>
    </submittedName>
</protein>
<feature type="transmembrane region" description="Helical" evidence="1">
    <location>
        <begin position="263"/>
        <end position="280"/>
    </location>
</feature>
<feature type="transmembrane region" description="Helical" evidence="1">
    <location>
        <begin position="345"/>
        <end position="365"/>
    </location>
</feature>
<feature type="transmembrane region" description="Helical" evidence="1">
    <location>
        <begin position="206"/>
        <end position="227"/>
    </location>
</feature>
<dbReference type="AlphaFoldDB" id="A0A9P5XU15"/>
<dbReference type="Proteomes" id="UP000807353">
    <property type="component" value="Unassembled WGS sequence"/>
</dbReference>
<organism evidence="2 3">
    <name type="scientific">Collybia nuda</name>
    <dbReference type="NCBI Taxonomy" id="64659"/>
    <lineage>
        <taxon>Eukaryota</taxon>
        <taxon>Fungi</taxon>
        <taxon>Dikarya</taxon>
        <taxon>Basidiomycota</taxon>
        <taxon>Agaricomycotina</taxon>
        <taxon>Agaricomycetes</taxon>
        <taxon>Agaricomycetidae</taxon>
        <taxon>Agaricales</taxon>
        <taxon>Tricholomatineae</taxon>
        <taxon>Clitocybaceae</taxon>
        <taxon>Collybia</taxon>
    </lineage>
</organism>
<evidence type="ECO:0000313" key="2">
    <source>
        <dbReference type="EMBL" id="KAF9455705.1"/>
    </source>
</evidence>
<evidence type="ECO:0000313" key="3">
    <source>
        <dbReference type="Proteomes" id="UP000807353"/>
    </source>
</evidence>
<comment type="caution">
    <text evidence="2">The sequence shown here is derived from an EMBL/GenBank/DDBJ whole genome shotgun (WGS) entry which is preliminary data.</text>
</comment>
<feature type="transmembrane region" description="Helical" evidence="1">
    <location>
        <begin position="239"/>
        <end position="256"/>
    </location>
</feature>
<feature type="transmembrane region" description="Helical" evidence="1">
    <location>
        <begin position="385"/>
        <end position="404"/>
    </location>
</feature>
<name>A0A9P5XU15_9AGAR</name>
<sequence>MALMVDVSVDESALSDLSPLLGRAHTPTSVLPDISLAISAIANTPANEINCEQFDLQSLPNYALQSAFKLVVLLQLRRKRLQPVNSNDLFETWSREARHIQEAKILEDKAAAVWDSFLQDYRNPCEIKTALWSQFPMQQGKYQPLRVVDFLVDRDSPASMISHPMVMSGLTHIWEHGFYPVPPRSSGLQSALRCYNTLASPRSFHFIELSSHIGFLFLLSHYLLYPYEKPHTWTNVSEFFGWRECSLILFPLSFALRSRPRSSMIFLLVPLSFLLGLPFPPSPGDFSFTVLLWGFFLHILQLHLPSPPSPLFLLSKHHTLSFAVFISERLSTILCPVVLFFLPTFLFASFLLSISLVDTFGKLLIHPSAYMIQDLPSPSETRLAFLTLLIAVIGLAIFSAFALATSPDTQVNSLHSWDKYSEEIGLAARKSYYRAIRSYSRIYTFPPPFNILHLFIIQTPELVLRTRFPRVEKYLWRAVVGPFVILSALLFLGIQKGTSRFRRTMV</sequence>
<dbReference type="OrthoDB" id="3941538at2759"/>
<reference evidence="2" key="1">
    <citation type="submission" date="2020-11" db="EMBL/GenBank/DDBJ databases">
        <authorList>
            <consortium name="DOE Joint Genome Institute"/>
            <person name="Ahrendt S."/>
            <person name="Riley R."/>
            <person name="Andreopoulos W."/>
            <person name="Labutti K."/>
            <person name="Pangilinan J."/>
            <person name="Ruiz-Duenas F.J."/>
            <person name="Barrasa J.M."/>
            <person name="Sanchez-Garcia M."/>
            <person name="Camarero S."/>
            <person name="Miyauchi S."/>
            <person name="Serrano A."/>
            <person name="Linde D."/>
            <person name="Babiker R."/>
            <person name="Drula E."/>
            <person name="Ayuso-Fernandez I."/>
            <person name="Pacheco R."/>
            <person name="Padilla G."/>
            <person name="Ferreira P."/>
            <person name="Barriuso J."/>
            <person name="Kellner H."/>
            <person name="Castanera R."/>
            <person name="Alfaro M."/>
            <person name="Ramirez L."/>
            <person name="Pisabarro A.G."/>
            <person name="Kuo A."/>
            <person name="Tritt A."/>
            <person name="Lipzen A."/>
            <person name="He G."/>
            <person name="Yan M."/>
            <person name="Ng V."/>
            <person name="Cullen D."/>
            <person name="Martin F."/>
            <person name="Rosso M.-N."/>
            <person name="Henrissat B."/>
            <person name="Hibbett D."/>
            <person name="Martinez A.T."/>
            <person name="Grigoriev I.V."/>
        </authorList>
    </citation>
    <scope>NUCLEOTIDE SEQUENCE</scope>
    <source>
        <strain evidence="2">CBS 247.69</strain>
    </source>
</reference>
<proteinExistence type="predicted"/>
<gene>
    <name evidence="2" type="ORF">BDZ94DRAFT_1277549</name>
</gene>
<accession>A0A9P5XU15</accession>